<organism evidence="1">
    <name type="scientific">Anguilla anguilla</name>
    <name type="common">European freshwater eel</name>
    <name type="synonym">Muraena anguilla</name>
    <dbReference type="NCBI Taxonomy" id="7936"/>
    <lineage>
        <taxon>Eukaryota</taxon>
        <taxon>Metazoa</taxon>
        <taxon>Chordata</taxon>
        <taxon>Craniata</taxon>
        <taxon>Vertebrata</taxon>
        <taxon>Euteleostomi</taxon>
        <taxon>Actinopterygii</taxon>
        <taxon>Neopterygii</taxon>
        <taxon>Teleostei</taxon>
        <taxon>Anguilliformes</taxon>
        <taxon>Anguillidae</taxon>
        <taxon>Anguilla</taxon>
    </lineage>
</organism>
<reference evidence="1" key="2">
    <citation type="journal article" date="2015" name="Fish Shellfish Immunol.">
        <title>Early steps in the European eel (Anguilla anguilla)-Vibrio vulnificus interaction in the gills: Role of the RtxA13 toxin.</title>
        <authorList>
            <person name="Callol A."/>
            <person name="Pajuelo D."/>
            <person name="Ebbesson L."/>
            <person name="Teles M."/>
            <person name="MacKenzie S."/>
            <person name="Amaro C."/>
        </authorList>
    </citation>
    <scope>NUCLEOTIDE SEQUENCE</scope>
</reference>
<accession>A0A0E9UP84</accession>
<dbReference type="EMBL" id="GBXM01041001">
    <property type="protein sequence ID" value="JAH67576.1"/>
    <property type="molecule type" value="Transcribed_RNA"/>
</dbReference>
<dbReference type="AlphaFoldDB" id="A0A0E9UP84"/>
<evidence type="ECO:0000313" key="1">
    <source>
        <dbReference type="EMBL" id="JAH67576.1"/>
    </source>
</evidence>
<reference evidence="1" key="1">
    <citation type="submission" date="2014-11" db="EMBL/GenBank/DDBJ databases">
        <authorList>
            <person name="Amaro Gonzalez C."/>
        </authorList>
    </citation>
    <scope>NUCLEOTIDE SEQUENCE</scope>
</reference>
<proteinExistence type="predicted"/>
<name>A0A0E9UP84_ANGAN</name>
<protein>
    <submittedName>
        <fullName evidence="1">Uncharacterized protein</fullName>
    </submittedName>
</protein>
<sequence length="27" mass="3199">MARRSTSFTKVLRCHANFLKIKNKNCM</sequence>